<reference evidence="3" key="1">
    <citation type="submission" date="2022-03" db="EMBL/GenBank/DDBJ databases">
        <title>Genomic Encyclopedia of Type Strains, Phase III (KMG-III): the genomes of soil and plant-associated and newly described type strains.</title>
        <authorList>
            <person name="Whitman W."/>
        </authorList>
    </citation>
    <scope>NUCLEOTIDE SEQUENCE</scope>
    <source>
        <strain evidence="3">ANL 6-2</strain>
    </source>
</reference>
<dbReference type="EMBL" id="JALJXV010000002">
    <property type="protein sequence ID" value="MCP1673639.1"/>
    <property type="molecule type" value="Genomic_DNA"/>
</dbReference>
<dbReference type="Proteomes" id="UP001205843">
    <property type="component" value="Unassembled WGS sequence"/>
</dbReference>
<evidence type="ECO:0000313" key="3">
    <source>
        <dbReference type="EMBL" id="MCP1673639.1"/>
    </source>
</evidence>
<keyword evidence="2" id="KW-1133">Transmembrane helix</keyword>
<sequence>MVSSEASRRRLTVIVRVALSASVLAFSLYFLNILLGKFAAQLGELASLRVARVAEFLLLFTSAVLFVIAALAAEARDRPVPSSPIQQSAIKQREE</sequence>
<gene>
    <name evidence="3" type="ORF">J2T57_000738</name>
</gene>
<accession>A0AAE3KAK2</accession>
<name>A0AAE3KAK2_9GAMM</name>
<comment type="caution">
    <text evidence="3">The sequence shown here is derived from an EMBL/GenBank/DDBJ whole genome shotgun (WGS) entry which is preliminary data.</text>
</comment>
<protein>
    <submittedName>
        <fullName evidence="3">Uncharacterized protein</fullName>
    </submittedName>
</protein>
<feature type="compositionally biased region" description="Polar residues" evidence="1">
    <location>
        <begin position="83"/>
        <end position="95"/>
    </location>
</feature>
<feature type="region of interest" description="Disordered" evidence="1">
    <location>
        <begin position="76"/>
        <end position="95"/>
    </location>
</feature>
<keyword evidence="4" id="KW-1185">Reference proteome</keyword>
<evidence type="ECO:0000256" key="2">
    <source>
        <dbReference type="SAM" id="Phobius"/>
    </source>
</evidence>
<keyword evidence="2" id="KW-0812">Transmembrane</keyword>
<keyword evidence="2" id="KW-0472">Membrane</keyword>
<feature type="transmembrane region" description="Helical" evidence="2">
    <location>
        <begin position="56"/>
        <end position="73"/>
    </location>
</feature>
<feature type="transmembrane region" description="Helical" evidence="2">
    <location>
        <begin position="12"/>
        <end position="36"/>
    </location>
</feature>
<organism evidence="3 4">
    <name type="scientific">Natronocella acetinitrilica</name>
    <dbReference type="NCBI Taxonomy" id="414046"/>
    <lineage>
        <taxon>Bacteria</taxon>
        <taxon>Pseudomonadati</taxon>
        <taxon>Pseudomonadota</taxon>
        <taxon>Gammaproteobacteria</taxon>
        <taxon>Chromatiales</taxon>
        <taxon>Ectothiorhodospiraceae</taxon>
        <taxon>Natronocella</taxon>
    </lineage>
</organism>
<proteinExistence type="predicted"/>
<evidence type="ECO:0000313" key="4">
    <source>
        <dbReference type="Proteomes" id="UP001205843"/>
    </source>
</evidence>
<dbReference type="RefSeq" id="WP_253474407.1">
    <property type="nucleotide sequence ID" value="NZ_JALJXV010000002.1"/>
</dbReference>
<dbReference type="AlphaFoldDB" id="A0AAE3KAK2"/>
<evidence type="ECO:0000256" key="1">
    <source>
        <dbReference type="SAM" id="MobiDB-lite"/>
    </source>
</evidence>